<evidence type="ECO:0000313" key="9">
    <source>
        <dbReference type="EMBL" id="MCK0538692.1"/>
    </source>
</evidence>
<dbReference type="RefSeq" id="WP_246953546.1">
    <property type="nucleotide sequence ID" value="NZ_JALKII010000011.1"/>
</dbReference>
<comment type="catalytic activity">
    <reaction evidence="6 7">
        <text>lipid IVA (E. coli) + CMP-3-deoxy-beta-D-manno-octulosonate = alpha-Kdo-(2-&gt;6)-lipid IVA (E. coli) + CMP + H(+)</text>
        <dbReference type="Rhea" id="RHEA:28066"/>
        <dbReference type="ChEBI" id="CHEBI:15378"/>
        <dbReference type="ChEBI" id="CHEBI:58603"/>
        <dbReference type="ChEBI" id="CHEBI:60364"/>
        <dbReference type="ChEBI" id="CHEBI:60377"/>
        <dbReference type="ChEBI" id="CHEBI:85987"/>
        <dbReference type="EC" id="2.4.99.12"/>
    </reaction>
</comment>
<dbReference type="PANTHER" id="PTHR42755:SF1">
    <property type="entry name" value="3-DEOXY-D-MANNO-OCTULOSONIC ACID TRANSFERASE, MITOCHONDRIAL-RELATED"/>
    <property type="match status" value="1"/>
</dbReference>
<dbReference type="GO" id="GO:0043842">
    <property type="term" value="F:Kdo transferase activity"/>
    <property type="evidence" value="ECO:0007669"/>
    <property type="project" value="UniProtKB-EC"/>
</dbReference>
<comment type="similarity">
    <text evidence="7">Belongs to the glycosyltransferase group 1 family.</text>
</comment>
<dbReference type="Proteomes" id="UP001165524">
    <property type="component" value="Unassembled WGS sequence"/>
</dbReference>
<evidence type="ECO:0000256" key="6">
    <source>
        <dbReference type="ARBA" id="ARBA00049183"/>
    </source>
</evidence>
<dbReference type="EMBL" id="JALKII010000011">
    <property type="protein sequence ID" value="MCK0538692.1"/>
    <property type="molecule type" value="Genomic_DNA"/>
</dbReference>
<keyword evidence="7" id="KW-1003">Cell membrane</keyword>
<dbReference type="Pfam" id="PF04413">
    <property type="entry name" value="Glycos_transf_N"/>
    <property type="match status" value="1"/>
</dbReference>
<dbReference type="NCBIfam" id="NF004388">
    <property type="entry name" value="PRK05749.1-4"/>
    <property type="match status" value="1"/>
</dbReference>
<dbReference type="Gene3D" id="3.40.50.2000">
    <property type="entry name" value="Glycogen Phosphorylase B"/>
    <property type="match status" value="1"/>
</dbReference>
<organism evidence="9 10">
    <name type="scientific">Alcanivorax quisquiliarum</name>
    <dbReference type="NCBI Taxonomy" id="2933565"/>
    <lineage>
        <taxon>Bacteria</taxon>
        <taxon>Pseudomonadati</taxon>
        <taxon>Pseudomonadota</taxon>
        <taxon>Gammaproteobacteria</taxon>
        <taxon>Oceanospirillales</taxon>
        <taxon>Alcanivoracaceae</taxon>
        <taxon>Alcanivorax</taxon>
    </lineage>
</organism>
<evidence type="ECO:0000256" key="5">
    <source>
        <dbReference type="ARBA" id="ARBA00031445"/>
    </source>
</evidence>
<proteinExistence type="inferred from homology"/>
<dbReference type="InterPro" id="IPR038107">
    <property type="entry name" value="Glycos_transf_N_sf"/>
</dbReference>
<keyword evidence="9" id="KW-0328">Glycosyltransferase</keyword>
<keyword evidence="7" id="KW-0472">Membrane</keyword>
<comment type="subcellular location">
    <subcellularLocation>
        <location evidence="7">Cell membrane</location>
    </subcellularLocation>
</comment>
<sequence>MRILYSGLWYALMPALFLRLWWRGRRAPAYRARWRERLALGLPRQPGHTVWVHAVSVGETLAAAPMIRELLARHPATPLVVTTTTPTGSEQVQKLFGDQVLHVYCPWDTPDALARFFRAFNPALVLILETELWPNLVAAAAARHVPVWLVNGRLSERSFRGYHRFRALVRPMMQRFAGLMVQTEAEAERLQRLGAPAERIDVTGSVKFDLQLDDDIRAGAQALRSQWGARPIWIAASTHPGEEAQVLAAHRQICAELPETLLILVPRHPERFDEIARQVTQAGFTLARRSSGQPVAADVQVYLGDTMGELLMLFGTCDVAFVGGSLVTLGGHNLLEPAAWGKPVLSGPNRFNFERIAELLEGNNALITVDDASALAVAVSALLADAERCSRTGEAAQAVVAAHSGALARVLATLDQVWPQRPAGREN</sequence>
<dbReference type="Gene3D" id="3.40.50.11720">
    <property type="entry name" value="3-Deoxy-D-manno-octulosonic-acid transferase, N-terminal domain"/>
    <property type="match status" value="1"/>
</dbReference>
<name>A0ABT0EAQ5_9GAMM</name>
<evidence type="ECO:0000256" key="4">
    <source>
        <dbReference type="ARBA" id="ARBA00022679"/>
    </source>
</evidence>
<protein>
    <recommendedName>
        <fullName evidence="3 7">3-deoxy-D-manno-octulosonic acid transferase</fullName>
        <shortName evidence="7">Kdo transferase</shortName>
        <ecNumber evidence="2 7">2.4.99.12</ecNumber>
    </recommendedName>
    <alternativeName>
        <fullName evidence="5 7">Lipid IV(A) 3-deoxy-D-manno-octulosonic acid transferase</fullName>
    </alternativeName>
</protein>
<dbReference type="EC" id="2.4.99.12" evidence="2 7"/>
<comment type="pathway">
    <text evidence="1 7">Bacterial outer membrane biogenesis; LPS core biosynthesis.</text>
</comment>
<keyword evidence="4 7" id="KW-0808">Transferase</keyword>
<accession>A0ABT0EAQ5</accession>
<comment type="function">
    <text evidence="7">Involved in lipopolysaccharide (LPS) biosynthesis. Catalyzes the transfer of 3-deoxy-D-manno-octulosonate (Kdo) residue(s) from CMP-Kdo to lipid IV(A), the tetraacyldisaccharide-1,4'-bisphosphate precursor of lipid A.</text>
</comment>
<dbReference type="InterPro" id="IPR007507">
    <property type="entry name" value="Glycos_transf_N"/>
</dbReference>
<feature type="domain" description="3-deoxy-D-manno-octulosonic-acid transferase N-terminal" evidence="8">
    <location>
        <begin position="33"/>
        <end position="209"/>
    </location>
</feature>
<dbReference type="PANTHER" id="PTHR42755">
    <property type="entry name" value="3-DEOXY-MANNO-OCTULOSONATE CYTIDYLYLTRANSFERASE"/>
    <property type="match status" value="1"/>
</dbReference>
<evidence type="ECO:0000256" key="7">
    <source>
        <dbReference type="RuleBase" id="RU365103"/>
    </source>
</evidence>
<evidence type="ECO:0000259" key="8">
    <source>
        <dbReference type="Pfam" id="PF04413"/>
    </source>
</evidence>
<gene>
    <name evidence="9" type="primary">waaA</name>
    <name evidence="9" type="ORF">MU846_13335</name>
</gene>
<evidence type="ECO:0000256" key="2">
    <source>
        <dbReference type="ARBA" id="ARBA00012621"/>
    </source>
</evidence>
<reference evidence="9" key="1">
    <citation type="submission" date="2022-04" db="EMBL/GenBank/DDBJ databases">
        <title>Alcanivorax sp. CY1518 draft genome sequence.</title>
        <authorList>
            <person name="Zhao G."/>
            <person name="An M."/>
        </authorList>
    </citation>
    <scope>NUCLEOTIDE SEQUENCE</scope>
    <source>
        <strain evidence="9">CY1518</strain>
    </source>
</reference>
<dbReference type="InterPro" id="IPR039901">
    <property type="entry name" value="Kdotransferase"/>
</dbReference>
<evidence type="ECO:0000256" key="3">
    <source>
        <dbReference type="ARBA" id="ARBA00019077"/>
    </source>
</evidence>
<keyword evidence="7" id="KW-0448">Lipopolysaccharide biosynthesis</keyword>
<evidence type="ECO:0000313" key="10">
    <source>
        <dbReference type="Proteomes" id="UP001165524"/>
    </source>
</evidence>
<comment type="caution">
    <text evidence="9">The sequence shown here is derived from an EMBL/GenBank/DDBJ whole genome shotgun (WGS) entry which is preliminary data.</text>
</comment>
<keyword evidence="10" id="KW-1185">Reference proteome</keyword>
<dbReference type="SUPFAM" id="SSF53756">
    <property type="entry name" value="UDP-Glycosyltransferase/glycogen phosphorylase"/>
    <property type="match status" value="1"/>
</dbReference>
<evidence type="ECO:0000256" key="1">
    <source>
        <dbReference type="ARBA" id="ARBA00004713"/>
    </source>
</evidence>